<feature type="region of interest" description="Disordered" evidence="1">
    <location>
        <begin position="315"/>
        <end position="336"/>
    </location>
</feature>
<evidence type="ECO:0000256" key="1">
    <source>
        <dbReference type="SAM" id="MobiDB-lite"/>
    </source>
</evidence>
<feature type="region of interest" description="Disordered" evidence="1">
    <location>
        <begin position="359"/>
        <end position="381"/>
    </location>
</feature>
<keyword evidence="3" id="KW-1185">Reference proteome</keyword>
<gene>
    <name evidence="2" type="ORF">Taro_042788</name>
</gene>
<dbReference type="Proteomes" id="UP000652761">
    <property type="component" value="Unassembled WGS sequence"/>
</dbReference>
<comment type="caution">
    <text evidence="2">The sequence shown here is derived from an EMBL/GenBank/DDBJ whole genome shotgun (WGS) entry which is preliminary data.</text>
</comment>
<name>A0A843WZA3_COLES</name>
<feature type="compositionally biased region" description="Polar residues" evidence="1">
    <location>
        <begin position="359"/>
        <end position="368"/>
    </location>
</feature>
<evidence type="ECO:0000313" key="2">
    <source>
        <dbReference type="EMBL" id="MQM09905.1"/>
    </source>
</evidence>
<feature type="compositionally biased region" description="Basic residues" evidence="1">
    <location>
        <begin position="318"/>
        <end position="328"/>
    </location>
</feature>
<reference evidence="2" key="1">
    <citation type="submission" date="2017-07" db="EMBL/GenBank/DDBJ databases">
        <title>Taro Niue Genome Assembly and Annotation.</title>
        <authorList>
            <person name="Atibalentja N."/>
            <person name="Keating K."/>
            <person name="Fields C.J."/>
        </authorList>
    </citation>
    <scope>NUCLEOTIDE SEQUENCE</scope>
    <source>
        <strain evidence="2">Niue_2</strain>
        <tissue evidence="2">Leaf</tissue>
    </source>
</reference>
<organism evidence="2 3">
    <name type="scientific">Colocasia esculenta</name>
    <name type="common">Wild taro</name>
    <name type="synonym">Arum esculentum</name>
    <dbReference type="NCBI Taxonomy" id="4460"/>
    <lineage>
        <taxon>Eukaryota</taxon>
        <taxon>Viridiplantae</taxon>
        <taxon>Streptophyta</taxon>
        <taxon>Embryophyta</taxon>
        <taxon>Tracheophyta</taxon>
        <taxon>Spermatophyta</taxon>
        <taxon>Magnoliopsida</taxon>
        <taxon>Liliopsida</taxon>
        <taxon>Araceae</taxon>
        <taxon>Aroideae</taxon>
        <taxon>Colocasieae</taxon>
        <taxon>Colocasia</taxon>
    </lineage>
</organism>
<sequence length="479" mass="53465">MDAENPPPTEAVRRALEENTIIAFNTGISRDRWMGFVEDIWGKSDICSLTSDADERDSRVTEVRKRRKTRASKIAAERERIARQQRELDEARSSLDQEAKEAAEESEEKATLARDGGKLRQSVSSKAKEVERLKRKKSSYLAFEDIDFVVRTLEDLSVLTRHGFTGVVVRSRHHFGWTTALYMTFEALFLSPPPFFPPLPGFFLLPFFPGSVPHQLGPGSASSPHHRVSRFSAPRFSATVHDGALTFFVHRQRGGLVRAPFDVPFAPLRSSQQVLFIWGSLTATGARMNPHEVGDDDDDATLVYLYAPVFPHEFGQPRRPRTPPRRCPRWPAVSPQRGRSWEPVAAQFAALTLTPTDASGCPSTSSPHTLGADPRSSAAVSPVCMPTRSGAEYHISALMSESWADAHVDPVMMERLNQLFLHMNQMERRAEERFTESERTVQGMANRLVVLERSPAPPPVPVSPPPLEIPLGQTMLLIG</sequence>
<proteinExistence type="predicted"/>
<accession>A0A843WZA3</accession>
<dbReference type="AlphaFoldDB" id="A0A843WZA3"/>
<dbReference type="EMBL" id="NMUH01004507">
    <property type="protein sequence ID" value="MQM09905.1"/>
    <property type="molecule type" value="Genomic_DNA"/>
</dbReference>
<feature type="region of interest" description="Disordered" evidence="1">
    <location>
        <begin position="86"/>
        <end position="120"/>
    </location>
</feature>
<evidence type="ECO:0000313" key="3">
    <source>
        <dbReference type="Proteomes" id="UP000652761"/>
    </source>
</evidence>
<protein>
    <submittedName>
        <fullName evidence="2">Uncharacterized protein</fullName>
    </submittedName>
</protein>
<feature type="compositionally biased region" description="Basic and acidic residues" evidence="1">
    <location>
        <begin position="86"/>
        <end position="118"/>
    </location>
</feature>